<dbReference type="AlphaFoldDB" id="A0A7W9F766"/>
<organism evidence="2 3">
    <name type="scientific">Brevundimonas aurantiaca</name>
    <dbReference type="NCBI Taxonomy" id="74316"/>
    <lineage>
        <taxon>Bacteria</taxon>
        <taxon>Pseudomonadati</taxon>
        <taxon>Pseudomonadota</taxon>
        <taxon>Alphaproteobacteria</taxon>
        <taxon>Caulobacterales</taxon>
        <taxon>Caulobacteraceae</taxon>
        <taxon>Brevundimonas</taxon>
    </lineage>
</organism>
<dbReference type="PROSITE" id="PS51257">
    <property type="entry name" value="PROKAR_LIPOPROTEIN"/>
    <property type="match status" value="1"/>
</dbReference>
<dbReference type="Proteomes" id="UP000527324">
    <property type="component" value="Unassembled WGS sequence"/>
</dbReference>
<proteinExistence type="predicted"/>
<evidence type="ECO:0000313" key="3">
    <source>
        <dbReference type="Proteomes" id="UP000527324"/>
    </source>
</evidence>
<feature type="signal peptide" evidence="1">
    <location>
        <begin position="1"/>
        <end position="23"/>
    </location>
</feature>
<keyword evidence="1" id="KW-0732">Signal</keyword>
<evidence type="ECO:0000256" key="1">
    <source>
        <dbReference type="SAM" id="SignalP"/>
    </source>
</evidence>
<dbReference type="Pfam" id="PF20101">
    <property type="entry name" value="DUF6491"/>
    <property type="match status" value="1"/>
</dbReference>
<protein>
    <recommendedName>
        <fullName evidence="4">Lipoprotein</fullName>
    </recommendedName>
</protein>
<feature type="chain" id="PRO_5031307561" description="Lipoprotein" evidence="1">
    <location>
        <begin position="24"/>
        <end position="139"/>
    </location>
</feature>
<gene>
    <name evidence="2" type="ORF">GGQ93_000438</name>
</gene>
<dbReference type="EMBL" id="JACHOQ010000001">
    <property type="protein sequence ID" value="MBB5738747.1"/>
    <property type="molecule type" value="Genomic_DNA"/>
</dbReference>
<dbReference type="RefSeq" id="WP_183214982.1">
    <property type="nucleotide sequence ID" value="NZ_CAJFZW010000003.1"/>
</dbReference>
<comment type="caution">
    <text evidence="2">The sequence shown here is derived from an EMBL/GenBank/DDBJ whole genome shotgun (WGS) entry which is preliminary data.</text>
</comment>
<evidence type="ECO:0000313" key="2">
    <source>
        <dbReference type="EMBL" id="MBB5738747.1"/>
    </source>
</evidence>
<accession>A0A7W9F766</accession>
<sequence length="139" mass="14594">MRFTLIAPALACLLTGAALTGCAAPAPQKTLAETGSEAARCFRTDQVRNFRAERPANLYVRSVRGDVFEINTSGGCWDLDSAISIAITPTAGASENVCVGDPVQVLVPSGTPGNRTCRAFITGSLTEAEVEALPERVRP</sequence>
<evidence type="ECO:0008006" key="4">
    <source>
        <dbReference type="Google" id="ProtNLM"/>
    </source>
</evidence>
<dbReference type="InterPro" id="IPR045500">
    <property type="entry name" value="DUF6491"/>
</dbReference>
<keyword evidence="3" id="KW-1185">Reference proteome</keyword>
<reference evidence="2 3" key="1">
    <citation type="submission" date="2020-08" db="EMBL/GenBank/DDBJ databases">
        <title>Genomic Encyclopedia of Type Strains, Phase IV (KMG-IV): sequencing the most valuable type-strain genomes for metagenomic binning, comparative biology and taxonomic classification.</title>
        <authorList>
            <person name="Goeker M."/>
        </authorList>
    </citation>
    <scope>NUCLEOTIDE SEQUENCE [LARGE SCALE GENOMIC DNA]</scope>
    <source>
        <strain evidence="2 3">DSM 4731</strain>
    </source>
</reference>
<name>A0A7W9F766_9CAUL</name>